<feature type="compositionally biased region" description="Acidic residues" evidence="5">
    <location>
        <begin position="442"/>
        <end position="456"/>
    </location>
</feature>
<protein>
    <recommendedName>
        <fullName evidence="9">Cora-domain-containing protein</fullName>
    </recommendedName>
</protein>
<dbReference type="GO" id="GO:0016020">
    <property type="term" value="C:membrane"/>
    <property type="evidence" value="ECO:0007669"/>
    <property type="project" value="UniProtKB-SubCell"/>
</dbReference>
<dbReference type="Proteomes" id="UP000664132">
    <property type="component" value="Unassembled WGS sequence"/>
</dbReference>
<evidence type="ECO:0000256" key="6">
    <source>
        <dbReference type="SAM" id="Phobius"/>
    </source>
</evidence>
<dbReference type="SUPFAM" id="SSF144083">
    <property type="entry name" value="Magnesium transport protein CorA, transmembrane region"/>
    <property type="match status" value="1"/>
</dbReference>
<evidence type="ECO:0000256" key="2">
    <source>
        <dbReference type="ARBA" id="ARBA00022692"/>
    </source>
</evidence>
<feature type="compositionally biased region" description="Basic and acidic residues" evidence="5">
    <location>
        <begin position="1260"/>
        <end position="1269"/>
    </location>
</feature>
<evidence type="ECO:0000256" key="3">
    <source>
        <dbReference type="ARBA" id="ARBA00022989"/>
    </source>
</evidence>
<proteinExistence type="predicted"/>
<evidence type="ECO:0000256" key="5">
    <source>
        <dbReference type="SAM" id="MobiDB-lite"/>
    </source>
</evidence>
<comment type="caution">
    <text evidence="7">The sequence shown here is derived from an EMBL/GenBank/DDBJ whole genome shotgun (WGS) entry which is preliminary data.</text>
</comment>
<dbReference type="OrthoDB" id="5286874at2759"/>
<sequence>MAAPLLLSNQPFYDQYGAANNLEAEQSDDGEHQPREARESRSRSPHRHHHRRRDTWRSDSSSPRRRRYKVYPKSADGKRALAFDLNLGSKISSVDKLKWKPRTNTWPDLSPDASSRKLERINILASTTYVDDQGDAAVEIQSDLEKGNNDSYFIHWLHIERDNMDLDEFESLALQSPRINDEMALVVGHLMARVRKELEKTFVHGRYMLPDVLRCDGLDTEDNEKEDISATWVCMPYFSMESPKDSRADTPASSSHPLRTLLQSCYDFESTNDRDSSLQSKIGESDWGDKAISLPQVWCLILGTDTIISSAHKGLDLLSKPAISRTIFTGDVEKASLVKIIDPYRRQFFFPIKSCRTFYELKALIVEQCLDDISLSIEDYDLTYDQSILASHNWMDVVRSARSLILVVSLVDTNKEGSSDPSMALTHRNDHRKPVNAHDVADESSSDSSSDEDEEIAQAQASMKPTEAQESHDPQSNALILRPHHRPIYIRPSSREMNKGRQHNLETVQELERTGLIINEPNSLAPKKKVKMYSPKPEAEPITQAQAQTSFPNTSKAAERSMHQAFVTDEDENTPGRAQSSGKGSTMENQPAEITPNTPKLALRVPPFFAWSLDQPAANHAKPKTISDVSMSNGLKSVLSGVERKILVRDLDLKRTYEQFLQVQASVDRSSIYRETPSTDLDNLDRMKKPLMNGDLENLRQRLAAIESSALVEILAPASSKTAFVLNPPNDRDDPFVLKQKIALQTQLRSLVDCMEDLVACFVPRSYEHYIMKKIWGALGTLITIVSEAPDSEESSSTSQQNTTTSSSRPTGKTVWKIRYFTEEDTAATILRNGKKLLPSKYALTCRKCTNVGSPTYYNSEADAIHHLNEDHYQAYDLTPAEQALLAILVLNSDQERVDQWRKDMLMIVQTFVVHLQSITASTKEMLEAVAEASGENPGADFNHTLPRTVVRLFQNSVILLTTASQAIRQLKDHFHLSNSTFDEEKLPNYNSLLSFLGVRAEVSMTAAMKDLILMVRTGETTESVNYAAIGPRYIAIVLYKNLLARKLMDNTGLVEFYKQRTLKLQYDVYHKPARRRILGDIQLLHEELSAVLATRKAQTNAVCHFGWIGNAKTYRISNQSRNQQYYLEVDVGQACVNQLHDEMNDLHLLLERLVTLEQKVRYRVEVLEEDNSKAIFIFTVVAAVFLPLSFVTSYLGMNTVDIRDMNGSQSIFWATAVPATFGVVALAILAAYRDAVREWAREKRRKLRRPALMSSKAATNDDYKEKSKSLNRRAKMRKGQDDIV</sequence>
<evidence type="ECO:0000256" key="4">
    <source>
        <dbReference type="ARBA" id="ARBA00023136"/>
    </source>
</evidence>
<keyword evidence="8" id="KW-1185">Reference proteome</keyword>
<dbReference type="GO" id="GO:0046873">
    <property type="term" value="F:metal ion transmembrane transporter activity"/>
    <property type="evidence" value="ECO:0007669"/>
    <property type="project" value="InterPro"/>
</dbReference>
<feature type="transmembrane region" description="Helical" evidence="6">
    <location>
        <begin position="1176"/>
        <end position="1199"/>
    </location>
</feature>
<feature type="compositionally biased region" description="Basic residues" evidence="5">
    <location>
        <begin position="43"/>
        <end position="54"/>
    </location>
</feature>
<dbReference type="EMBL" id="JAFJYH010000305">
    <property type="protein sequence ID" value="KAG4413607.1"/>
    <property type="molecule type" value="Genomic_DNA"/>
</dbReference>
<reference evidence="7" key="1">
    <citation type="submission" date="2021-02" db="EMBL/GenBank/DDBJ databases">
        <title>Genome sequence Cadophora malorum strain M34.</title>
        <authorList>
            <person name="Stefanovic E."/>
            <person name="Vu D."/>
            <person name="Scully C."/>
            <person name="Dijksterhuis J."/>
            <person name="Roader J."/>
            <person name="Houbraken J."/>
        </authorList>
    </citation>
    <scope>NUCLEOTIDE SEQUENCE</scope>
    <source>
        <strain evidence="7">M34</strain>
    </source>
</reference>
<comment type="subcellular location">
    <subcellularLocation>
        <location evidence="1">Membrane</location>
        <topology evidence="1">Multi-pass membrane protein</topology>
    </subcellularLocation>
</comment>
<evidence type="ECO:0000256" key="1">
    <source>
        <dbReference type="ARBA" id="ARBA00004141"/>
    </source>
</evidence>
<evidence type="ECO:0008006" key="9">
    <source>
        <dbReference type="Google" id="ProtNLM"/>
    </source>
</evidence>
<feature type="compositionally biased region" description="Basic and acidic residues" evidence="5">
    <location>
        <begin position="29"/>
        <end position="42"/>
    </location>
</feature>
<accession>A0A8H7W3B9</accession>
<name>A0A8H7W3B9_9HELO</name>
<dbReference type="InterPro" id="IPR002523">
    <property type="entry name" value="MgTranspt_CorA/ZnTranspt_ZntB"/>
</dbReference>
<feature type="compositionally biased region" description="Polar residues" evidence="5">
    <location>
        <begin position="576"/>
        <end position="589"/>
    </location>
</feature>
<feature type="transmembrane region" description="Helical" evidence="6">
    <location>
        <begin position="1211"/>
        <end position="1233"/>
    </location>
</feature>
<feature type="region of interest" description="Disordered" evidence="5">
    <location>
        <begin position="568"/>
        <end position="598"/>
    </location>
</feature>
<dbReference type="Pfam" id="PF01544">
    <property type="entry name" value="CorA"/>
    <property type="match status" value="1"/>
</dbReference>
<feature type="region of interest" description="Disordered" evidence="5">
    <location>
        <begin position="415"/>
        <end position="484"/>
    </location>
</feature>
<dbReference type="InterPro" id="IPR045863">
    <property type="entry name" value="CorA_TM1_TM2"/>
</dbReference>
<evidence type="ECO:0000313" key="8">
    <source>
        <dbReference type="Proteomes" id="UP000664132"/>
    </source>
</evidence>
<gene>
    <name evidence="7" type="ORF">IFR04_013273</name>
</gene>
<keyword evidence="3 6" id="KW-1133">Transmembrane helix</keyword>
<feature type="region of interest" description="Disordered" evidence="5">
    <location>
        <begin position="791"/>
        <end position="811"/>
    </location>
</feature>
<evidence type="ECO:0000313" key="7">
    <source>
        <dbReference type="EMBL" id="KAG4413607.1"/>
    </source>
</evidence>
<feature type="compositionally biased region" description="Low complexity" evidence="5">
    <location>
        <begin position="795"/>
        <end position="808"/>
    </location>
</feature>
<dbReference type="Gene3D" id="1.20.58.340">
    <property type="entry name" value="Magnesium transport protein CorA, transmembrane region"/>
    <property type="match status" value="1"/>
</dbReference>
<keyword evidence="4 6" id="KW-0472">Membrane</keyword>
<feature type="region of interest" description="Disordered" evidence="5">
    <location>
        <begin position="1251"/>
        <end position="1285"/>
    </location>
</feature>
<organism evidence="7 8">
    <name type="scientific">Cadophora malorum</name>
    <dbReference type="NCBI Taxonomy" id="108018"/>
    <lineage>
        <taxon>Eukaryota</taxon>
        <taxon>Fungi</taxon>
        <taxon>Dikarya</taxon>
        <taxon>Ascomycota</taxon>
        <taxon>Pezizomycotina</taxon>
        <taxon>Leotiomycetes</taxon>
        <taxon>Helotiales</taxon>
        <taxon>Ploettnerulaceae</taxon>
        <taxon>Cadophora</taxon>
    </lineage>
</organism>
<keyword evidence="2 6" id="KW-0812">Transmembrane</keyword>
<feature type="region of interest" description="Disordered" evidence="5">
    <location>
        <begin position="17"/>
        <end position="70"/>
    </location>
</feature>